<evidence type="ECO:0000256" key="3">
    <source>
        <dbReference type="ARBA" id="ARBA00023004"/>
    </source>
</evidence>
<keyword evidence="3 5" id="KW-0408">Iron</keyword>
<dbReference type="InterPro" id="IPR013785">
    <property type="entry name" value="Aldolase_TIM"/>
</dbReference>
<dbReference type="Gene3D" id="3.20.20.70">
    <property type="entry name" value="Aldolase class I"/>
    <property type="match status" value="1"/>
</dbReference>
<evidence type="ECO:0000313" key="7">
    <source>
        <dbReference type="EMBL" id="SOY27491.1"/>
    </source>
</evidence>
<evidence type="ECO:0000259" key="6">
    <source>
        <dbReference type="PROSITE" id="PS51918"/>
    </source>
</evidence>
<dbReference type="SUPFAM" id="SSF102114">
    <property type="entry name" value="Radical SAM enzymes"/>
    <property type="match status" value="1"/>
</dbReference>
<feature type="binding site" evidence="5">
    <location>
        <position position="73"/>
    </location>
    <ligand>
        <name>[4Fe-4S] cluster</name>
        <dbReference type="ChEBI" id="CHEBI:49883"/>
        <note>4Fe-4S-S-AdoMet</note>
    </ligand>
</feature>
<dbReference type="PANTHER" id="PTHR43075">
    <property type="entry name" value="FORMATE LYASE ACTIVATING ENZYME, PUTATIVE (AFU_ORTHOLOGUE AFUA_2G15630)-RELATED"/>
    <property type="match status" value="1"/>
</dbReference>
<evidence type="ECO:0000256" key="1">
    <source>
        <dbReference type="ARBA" id="ARBA00022691"/>
    </source>
</evidence>
<keyword evidence="1 5" id="KW-0949">S-adenosyl-L-methionine</keyword>
<keyword evidence="2 5" id="KW-0479">Metal-binding</keyword>
<dbReference type="GO" id="GO:0051536">
    <property type="term" value="F:iron-sulfur cluster binding"/>
    <property type="evidence" value="ECO:0007669"/>
    <property type="project" value="UniProtKB-KW"/>
</dbReference>
<dbReference type="CDD" id="cd01335">
    <property type="entry name" value="Radical_SAM"/>
    <property type="match status" value="1"/>
</dbReference>
<evidence type="ECO:0000256" key="5">
    <source>
        <dbReference type="PIRSR" id="PIRSR004869-50"/>
    </source>
</evidence>
<dbReference type="AlphaFoldDB" id="A0A2K4ZAL3"/>
<protein>
    <submittedName>
        <fullName evidence="7">Radical SAM superfamily protein</fullName>
    </submittedName>
</protein>
<dbReference type="EMBL" id="OFSM01000001">
    <property type="protein sequence ID" value="SOY27491.1"/>
    <property type="molecule type" value="Genomic_DNA"/>
</dbReference>
<keyword evidence="4 5" id="KW-0411">Iron-sulfur</keyword>
<feature type="domain" description="Radical SAM core" evidence="6">
    <location>
        <begin position="51"/>
        <end position="285"/>
    </location>
</feature>
<evidence type="ECO:0000256" key="2">
    <source>
        <dbReference type="ARBA" id="ARBA00022723"/>
    </source>
</evidence>
<comment type="cofactor">
    <cofactor evidence="5">
        <name>[4Fe-4S] cluster</name>
        <dbReference type="ChEBI" id="CHEBI:49883"/>
    </cofactor>
    <text evidence="5">Binds 1 [4Fe-4S] cluster. The cluster is coordinated with 3 cysteines and an exchangeable S-adenosyl-L-methionine.</text>
</comment>
<dbReference type="SFLD" id="SFLDG01099">
    <property type="entry name" value="Uncharacterised_Radical_SAM_Su"/>
    <property type="match status" value="1"/>
</dbReference>
<organism evidence="7 8">
    <name type="scientific">Acetatifactor muris</name>
    <dbReference type="NCBI Taxonomy" id="879566"/>
    <lineage>
        <taxon>Bacteria</taxon>
        <taxon>Bacillati</taxon>
        <taxon>Bacillota</taxon>
        <taxon>Clostridia</taxon>
        <taxon>Lachnospirales</taxon>
        <taxon>Lachnospiraceae</taxon>
        <taxon>Acetatifactor</taxon>
    </lineage>
</organism>
<gene>
    <name evidence="7" type="ORF">AMURIS_00195</name>
</gene>
<dbReference type="GO" id="GO:0003824">
    <property type="term" value="F:catalytic activity"/>
    <property type="evidence" value="ECO:0007669"/>
    <property type="project" value="InterPro"/>
</dbReference>
<dbReference type="Pfam" id="PF04055">
    <property type="entry name" value="Radical_SAM"/>
    <property type="match status" value="1"/>
</dbReference>
<dbReference type="Proteomes" id="UP000236311">
    <property type="component" value="Unassembled WGS sequence"/>
</dbReference>
<evidence type="ECO:0000313" key="8">
    <source>
        <dbReference type="Proteomes" id="UP000236311"/>
    </source>
</evidence>
<dbReference type="PIRSF" id="PIRSF004869">
    <property type="entry name" value="PflX_prd"/>
    <property type="match status" value="1"/>
</dbReference>
<sequence length="308" mass="33813">MEMTPEKIKELMQDCTLCPRRCHADRLSGSKGFCGQSAGITAARAALHFWEEPCISGSCGSGAVFFSGCSLQCVFCQNREIALGKAGRPISIDRLSEIFLELQEKGAANINLVTAGHFLPQVCLALHKAKGQGLTLPIVYNSSGYEEVSSLKLLEGLADIYLPDLKYHSPRLSARYSHAPDYFQKASAAIAEMFRQTGPPVLTPRSALMKRGTIVRHLLLPGETADSKRILRYLHDTYQNDIYVSILNQYTPPTGSPDLPEELRRCVSPEEYEKVLAFADAIGIEQGYIQEGGTADESFLPAFDFSGL</sequence>
<name>A0A2K4ZAL3_9FIRM</name>
<dbReference type="InterPro" id="IPR007197">
    <property type="entry name" value="rSAM"/>
</dbReference>
<accession>A0A2K4ZAL3</accession>
<feature type="binding site" evidence="5">
    <location>
        <position position="76"/>
    </location>
    <ligand>
        <name>[4Fe-4S] cluster</name>
        <dbReference type="ChEBI" id="CHEBI:49883"/>
        <note>4Fe-4S-S-AdoMet</note>
    </ligand>
</feature>
<keyword evidence="8" id="KW-1185">Reference proteome</keyword>
<dbReference type="InterPro" id="IPR016431">
    <property type="entry name" value="Pyrv-formate_lyase-activ_prd"/>
</dbReference>
<dbReference type="PANTHER" id="PTHR43075:SF1">
    <property type="entry name" value="FORMATE LYASE ACTIVATING ENZYME, PUTATIVE (AFU_ORTHOLOGUE AFUA_2G15630)-RELATED"/>
    <property type="match status" value="1"/>
</dbReference>
<proteinExistence type="predicted"/>
<dbReference type="SFLD" id="SFLDS00029">
    <property type="entry name" value="Radical_SAM"/>
    <property type="match status" value="1"/>
</dbReference>
<dbReference type="InterPro" id="IPR040085">
    <property type="entry name" value="MJ0674-like"/>
</dbReference>
<feature type="binding site" evidence="5">
    <location>
        <position position="69"/>
    </location>
    <ligand>
        <name>[4Fe-4S] cluster</name>
        <dbReference type="ChEBI" id="CHEBI:49883"/>
        <note>4Fe-4S-S-AdoMet</note>
    </ligand>
</feature>
<evidence type="ECO:0000256" key="4">
    <source>
        <dbReference type="ARBA" id="ARBA00023014"/>
    </source>
</evidence>
<dbReference type="InterPro" id="IPR058240">
    <property type="entry name" value="rSAM_sf"/>
</dbReference>
<dbReference type="PROSITE" id="PS51918">
    <property type="entry name" value="RADICAL_SAM"/>
    <property type="match status" value="1"/>
</dbReference>
<dbReference type="GO" id="GO:0046872">
    <property type="term" value="F:metal ion binding"/>
    <property type="evidence" value="ECO:0007669"/>
    <property type="project" value="UniProtKB-KW"/>
</dbReference>
<reference evidence="7 8" key="1">
    <citation type="submission" date="2018-01" db="EMBL/GenBank/DDBJ databases">
        <authorList>
            <person name="Gaut B.S."/>
            <person name="Morton B.R."/>
            <person name="Clegg M.T."/>
            <person name="Duvall M.R."/>
        </authorList>
    </citation>
    <scope>NUCLEOTIDE SEQUENCE [LARGE SCALE GENOMIC DNA]</scope>
    <source>
        <strain evidence="7">GP69</strain>
    </source>
</reference>